<feature type="transmembrane region" description="Helical" evidence="1">
    <location>
        <begin position="62"/>
        <end position="80"/>
    </location>
</feature>
<name>A0A2M4DBW3_ANODA</name>
<reference evidence="2" key="1">
    <citation type="submission" date="2018-01" db="EMBL/GenBank/DDBJ databases">
        <title>An insight into the sialome of Amazonian anophelines.</title>
        <authorList>
            <person name="Ribeiro J.M."/>
            <person name="Scarpassa V."/>
            <person name="Calvo E."/>
        </authorList>
    </citation>
    <scope>NUCLEOTIDE SEQUENCE</scope>
</reference>
<dbReference type="AlphaFoldDB" id="A0A2M4DBW3"/>
<evidence type="ECO:0000313" key="2">
    <source>
        <dbReference type="EMBL" id="MBW74961.1"/>
    </source>
</evidence>
<accession>A0A2M4DBW3</accession>
<keyword evidence="1" id="KW-0812">Transmembrane</keyword>
<sequence>MAMMFFRIDIFVLRSIDPGVAGVSSLLDSTCYYHQFLVERESPSACEGTGTVIASDKYAERAITDLIGCVYISAIGLLLARGSFMTNHKPSALVKGLPYLLTFLVGYISIRLI</sequence>
<protein>
    <submittedName>
        <fullName evidence="2">Uncharacterized protein</fullName>
    </submittedName>
</protein>
<keyword evidence="1" id="KW-1133">Transmembrane helix</keyword>
<proteinExistence type="predicted"/>
<dbReference type="EMBL" id="GGFL01010783">
    <property type="protein sequence ID" value="MBW74961.1"/>
    <property type="molecule type" value="Transcribed_RNA"/>
</dbReference>
<organism evidence="2">
    <name type="scientific">Anopheles darlingi</name>
    <name type="common">Mosquito</name>
    <dbReference type="NCBI Taxonomy" id="43151"/>
    <lineage>
        <taxon>Eukaryota</taxon>
        <taxon>Metazoa</taxon>
        <taxon>Ecdysozoa</taxon>
        <taxon>Arthropoda</taxon>
        <taxon>Hexapoda</taxon>
        <taxon>Insecta</taxon>
        <taxon>Pterygota</taxon>
        <taxon>Neoptera</taxon>
        <taxon>Endopterygota</taxon>
        <taxon>Diptera</taxon>
        <taxon>Nematocera</taxon>
        <taxon>Culicoidea</taxon>
        <taxon>Culicidae</taxon>
        <taxon>Anophelinae</taxon>
        <taxon>Anopheles</taxon>
    </lineage>
</organism>
<keyword evidence="1" id="KW-0472">Membrane</keyword>
<feature type="transmembrane region" description="Helical" evidence="1">
    <location>
        <begin position="92"/>
        <end position="110"/>
    </location>
</feature>
<evidence type="ECO:0000256" key="1">
    <source>
        <dbReference type="SAM" id="Phobius"/>
    </source>
</evidence>